<proteinExistence type="predicted"/>
<keyword evidence="3" id="KW-1185">Reference proteome</keyword>
<accession>A0A0D0CTM4</accession>
<name>A0A0D0CTM4_9AGAR</name>
<evidence type="ECO:0000256" key="1">
    <source>
        <dbReference type="SAM" id="SignalP"/>
    </source>
</evidence>
<organism evidence="2 3">
    <name type="scientific">Collybiopsis luxurians FD-317 M1</name>
    <dbReference type="NCBI Taxonomy" id="944289"/>
    <lineage>
        <taxon>Eukaryota</taxon>
        <taxon>Fungi</taxon>
        <taxon>Dikarya</taxon>
        <taxon>Basidiomycota</taxon>
        <taxon>Agaricomycotina</taxon>
        <taxon>Agaricomycetes</taxon>
        <taxon>Agaricomycetidae</taxon>
        <taxon>Agaricales</taxon>
        <taxon>Marasmiineae</taxon>
        <taxon>Omphalotaceae</taxon>
        <taxon>Collybiopsis</taxon>
        <taxon>Collybiopsis luxurians</taxon>
    </lineage>
</organism>
<reference evidence="2 3" key="1">
    <citation type="submission" date="2014-04" db="EMBL/GenBank/DDBJ databases">
        <title>Evolutionary Origins and Diversification of the Mycorrhizal Mutualists.</title>
        <authorList>
            <consortium name="DOE Joint Genome Institute"/>
            <consortium name="Mycorrhizal Genomics Consortium"/>
            <person name="Kohler A."/>
            <person name="Kuo A."/>
            <person name="Nagy L.G."/>
            <person name="Floudas D."/>
            <person name="Copeland A."/>
            <person name="Barry K.W."/>
            <person name="Cichocki N."/>
            <person name="Veneault-Fourrey C."/>
            <person name="LaButti K."/>
            <person name="Lindquist E.A."/>
            <person name="Lipzen A."/>
            <person name="Lundell T."/>
            <person name="Morin E."/>
            <person name="Murat C."/>
            <person name="Riley R."/>
            <person name="Ohm R."/>
            <person name="Sun H."/>
            <person name="Tunlid A."/>
            <person name="Henrissat B."/>
            <person name="Grigoriev I.V."/>
            <person name="Hibbett D.S."/>
            <person name="Martin F."/>
        </authorList>
    </citation>
    <scope>NUCLEOTIDE SEQUENCE [LARGE SCALE GENOMIC DNA]</scope>
    <source>
        <strain evidence="2 3">FD-317 M1</strain>
    </source>
</reference>
<dbReference type="AlphaFoldDB" id="A0A0D0CTM4"/>
<dbReference type="EMBL" id="KN834766">
    <property type="protein sequence ID" value="KIK62807.1"/>
    <property type="molecule type" value="Genomic_DNA"/>
</dbReference>
<evidence type="ECO:0000313" key="3">
    <source>
        <dbReference type="Proteomes" id="UP000053593"/>
    </source>
</evidence>
<feature type="chain" id="PRO_5002208819" evidence="1">
    <location>
        <begin position="22"/>
        <end position="95"/>
    </location>
</feature>
<dbReference type="OrthoDB" id="2575973at2759"/>
<evidence type="ECO:0000313" key="2">
    <source>
        <dbReference type="EMBL" id="KIK62807.1"/>
    </source>
</evidence>
<dbReference type="Proteomes" id="UP000053593">
    <property type="component" value="Unassembled WGS sequence"/>
</dbReference>
<protein>
    <submittedName>
        <fullName evidence="2">Uncharacterized protein</fullName>
    </submittedName>
</protein>
<gene>
    <name evidence="2" type="ORF">GYMLUDRAFT_242447</name>
</gene>
<dbReference type="HOGENOM" id="CLU_2373006_0_0_1"/>
<feature type="signal peptide" evidence="1">
    <location>
        <begin position="1"/>
        <end position="21"/>
    </location>
</feature>
<keyword evidence="1" id="KW-0732">Signal</keyword>
<sequence>MLFARFFALSFLFATLSLVSSASIAAPVQKRQGAEVVSILETLLGTLNTVEPQLAAIQQAGNASDANVTPLVNEVTGALQTAAGHLANLLNPFSG</sequence>